<dbReference type="Pfam" id="PF26133">
    <property type="entry name" value="DUF8039"/>
    <property type="match status" value="1"/>
</dbReference>
<organism evidence="2 3">
    <name type="scientific">Citrus unshiu</name>
    <name type="common">Satsuma mandarin</name>
    <name type="synonym">Citrus nobilis var. unshiu</name>
    <dbReference type="NCBI Taxonomy" id="55188"/>
    <lineage>
        <taxon>Eukaryota</taxon>
        <taxon>Viridiplantae</taxon>
        <taxon>Streptophyta</taxon>
        <taxon>Embryophyta</taxon>
        <taxon>Tracheophyta</taxon>
        <taxon>Spermatophyta</taxon>
        <taxon>Magnoliopsida</taxon>
        <taxon>eudicotyledons</taxon>
        <taxon>Gunneridae</taxon>
        <taxon>Pentapetalae</taxon>
        <taxon>rosids</taxon>
        <taxon>malvids</taxon>
        <taxon>Sapindales</taxon>
        <taxon>Rutaceae</taxon>
        <taxon>Aurantioideae</taxon>
        <taxon>Citrus</taxon>
    </lineage>
</organism>
<gene>
    <name evidence="2" type="ORF">CUMW_161370</name>
</gene>
<sequence length="271" mass="30779">MVQISYEDWSKVPSETKEKIWECIKVDDELQGKFLSSVANKWRTFKNRLTTKYIKRYKDKPEALKCPPKLYDFIEQEDWEVFICYRTSSAFEQQAAGNNEEISRSTLWKAARKNKKSIYTSEVIREKADEIDEITKKSEEGVIATGGRNDVLTTALETPKSSGRMMQGKSCMLAMGSINNIVVKGTMLEKNDPNSTVHGVPLVVTDVRVAVNIAIKGDAFLPRPVKDELVIVNHVIGSYVAWPKQFVILNDFEASLRSLEGSSPETYLQIW</sequence>
<protein>
    <recommendedName>
        <fullName evidence="1">DUF8039 domain-containing protein</fullName>
    </recommendedName>
</protein>
<dbReference type="AlphaFoldDB" id="A0A2H5PRQ0"/>
<dbReference type="PANTHER" id="PTHR33018">
    <property type="entry name" value="OS10G0338966 PROTEIN-RELATED"/>
    <property type="match status" value="1"/>
</dbReference>
<dbReference type="PANTHER" id="PTHR33018:SF31">
    <property type="entry name" value="TRANSPOSASE, PTTA_EN_SPM, PLANT"/>
    <property type="match status" value="1"/>
</dbReference>
<accession>A0A2H5PRQ0</accession>
<dbReference type="Proteomes" id="UP000236630">
    <property type="component" value="Unassembled WGS sequence"/>
</dbReference>
<name>A0A2H5PRQ0_CITUN</name>
<feature type="domain" description="DUF8039" evidence="1">
    <location>
        <begin position="164"/>
        <end position="249"/>
    </location>
</feature>
<dbReference type="EMBL" id="BDQV01000113">
    <property type="protein sequence ID" value="GAY55040.1"/>
    <property type="molecule type" value="Genomic_DNA"/>
</dbReference>
<keyword evidence="3" id="KW-1185">Reference proteome</keyword>
<evidence type="ECO:0000259" key="1">
    <source>
        <dbReference type="Pfam" id="PF26133"/>
    </source>
</evidence>
<proteinExistence type="predicted"/>
<evidence type="ECO:0000313" key="2">
    <source>
        <dbReference type="EMBL" id="GAY55040.1"/>
    </source>
</evidence>
<comment type="caution">
    <text evidence="2">The sequence shown here is derived from an EMBL/GenBank/DDBJ whole genome shotgun (WGS) entry which is preliminary data.</text>
</comment>
<evidence type="ECO:0000313" key="3">
    <source>
        <dbReference type="Proteomes" id="UP000236630"/>
    </source>
</evidence>
<reference evidence="2 3" key="1">
    <citation type="journal article" date="2017" name="Front. Genet.">
        <title>Draft sequencing of the heterozygous diploid genome of Satsuma (Citrus unshiu Marc.) using a hybrid assembly approach.</title>
        <authorList>
            <person name="Shimizu T."/>
            <person name="Tanizawa Y."/>
            <person name="Mochizuki T."/>
            <person name="Nagasaki H."/>
            <person name="Yoshioka T."/>
            <person name="Toyoda A."/>
            <person name="Fujiyama A."/>
            <person name="Kaminuma E."/>
            <person name="Nakamura Y."/>
        </authorList>
    </citation>
    <scope>NUCLEOTIDE SEQUENCE [LARGE SCALE GENOMIC DNA]</scope>
    <source>
        <strain evidence="3">cv. Miyagawa wase</strain>
    </source>
</reference>
<dbReference type="InterPro" id="IPR058352">
    <property type="entry name" value="DUF8039"/>
</dbReference>
<dbReference type="STRING" id="55188.A0A2H5PRQ0"/>